<proteinExistence type="predicted"/>
<dbReference type="AlphaFoldDB" id="A0A392UJI8"/>
<sequence>TRTVFWSELQGNISREALQHFVDEVRRAELVGTDKAKCGCLLTSTMGVAVRVLTCQDD</sequence>
<feature type="non-terminal residue" evidence="1">
    <location>
        <position position="1"/>
    </location>
</feature>
<reference evidence="1 2" key="1">
    <citation type="journal article" date="2018" name="Front. Plant Sci.">
        <title>Red Clover (Trifolium pratense) and Zigzag Clover (T. medium) - A Picture of Genomic Similarities and Differences.</title>
        <authorList>
            <person name="Dluhosova J."/>
            <person name="Istvanek J."/>
            <person name="Nedelnik J."/>
            <person name="Repkova J."/>
        </authorList>
    </citation>
    <scope>NUCLEOTIDE SEQUENCE [LARGE SCALE GENOMIC DNA]</scope>
    <source>
        <strain evidence="2">cv. 10/8</strain>
        <tissue evidence="1">Leaf</tissue>
    </source>
</reference>
<protein>
    <submittedName>
        <fullName evidence="1">Otubain</fullName>
    </submittedName>
</protein>
<comment type="caution">
    <text evidence="1">The sequence shown here is derived from an EMBL/GenBank/DDBJ whole genome shotgun (WGS) entry which is preliminary data.</text>
</comment>
<evidence type="ECO:0000313" key="1">
    <source>
        <dbReference type="EMBL" id="MCI73622.1"/>
    </source>
</evidence>
<accession>A0A392UJI8</accession>
<dbReference type="EMBL" id="LXQA010842679">
    <property type="protein sequence ID" value="MCI73622.1"/>
    <property type="molecule type" value="Genomic_DNA"/>
</dbReference>
<name>A0A392UJI8_9FABA</name>
<organism evidence="1 2">
    <name type="scientific">Trifolium medium</name>
    <dbReference type="NCBI Taxonomy" id="97028"/>
    <lineage>
        <taxon>Eukaryota</taxon>
        <taxon>Viridiplantae</taxon>
        <taxon>Streptophyta</taxon>
        <taxon>Embryophyta</taxon>
        <taxon>Tracheophyta</taxon>
        <taxon>Spermatophyta</taxon>
        <taxon>Magnoliopsida</taxon>
        <taxon>eudicotyledons</taxon>
        <taxon>Gunneridae</taxon>
        <taxon>Pentapetalae</taxon>
        <taxon>rosids</taxon>
        <taxon>fabids</taxon>
        <taxon>Fabales</taxon>
        <taxon>Fabaceae</taxon>
        <taxon>Papilionoideae</taxon>
        <taxon>50 kb inversion clade</taxon>
        <taxon>NPAAA clade</taxon>
        <taxon>Hologalegina</taxon>
        <taxon>IRL clade</taxon>
        <taxon>Trifolieae</taxon>
        <taxon>Trifolium</taxon>
    </lineage>
</organism>
<dbReference type="Proteomes" id="UP000265520">
    <property type="component" value="Unassembled WGS sequence"/>
</dbReference>
<evidence type="ECO:0000313" key="2">
    <source>
        <dbReference type="Proteomes" id="UP000265520"/>
    </source>
</evidence>
<keyword evidence="2" id="KW-1185">Reference proteome</keyword>